<dbReference type="InterPro" id="IPR013078">
    <property type="entry name" value="His_Pase_superF_clade-1"/>
</dbReference>
<organism evidence="1 2">
    <name type="scientific">Asanoa hainanensis</name>
    <dbReference type="NCBI Taxonomy" id="560556"/>
    <lineage>
        <taxon>Bacteria</taxon>
        <taxon>Bacillati</taxon>
        <taxon>Actinomycetota</taxon>
        <taxon>Actinomycetes</taxon>
        <taxon>Micromonosporales</taxon>
        <taxon>Micromonosporaceae</taxon>
        <taxon>Asanoa</taxon>
    </lineage>
</organism>
<dbReference type="RefSeq" id="WP_089244086.1">
    <property type="nucleotide sequence ID" value="NZ_FZPH01000001.1"/>
</dbReference>
<evidence type="ECO:0000313" key="1">
    <source>
        <dbReference type="EMBL" id="SNS69963.1"/>
    </source>
</evidence>
<dbReference type="EMBL" id="FZPH01000001">
    <property type="protein sequence ID" value="SNS69963.1"/>
    <property type="molecule type" value="Genomic_DNA"/>
</dbReference>
<keyword evidence="2" id="KW-1185">Reference proteome</keyword>
<proteinExistence type="predicted"/>
<sequence>MLFLARHAMPALDPEVRPEHWELDAEGRQGAETLAGLIPPDVLLVSSEEPKARQTLEPAGQVDTDARFNEVARDEPFHGDFRARRRAYLARADHPGWERRDLVVARFDAGIRHWQARADARPLVVATHGMAMALWLADIVDPIAFWDDLRLPDLFEVDLAARTANRVPLR</sequence>
<protein>
    <submittedName>
        <fullName evidence="1">Broad specificity phosphatase PhoE</fullName>
    </submittedName>
</protein>
<dbReference type="InterPro" id="IPR029033">
    <property type="entry name" value="His_PPase_superfam"/>
</dbReference>
<gene>
    <name evidence="1" type="ORF">SAMN05421812_101464</name>
</gene>
<dbReference type="Pfam" id="PF00300">
    <property type="entry name" value="His_Phos_1"/>
    <property type="match status" value="1"/>
</dbReference>
<accession>A0A239GN88</accession>
<dbReference type="SUPFAM" id="SSF53254">
    <property type="entry name" value="Phosphoglycerate mutase-like"/>
    <property type="match status" value="1"/>
</dbReference>
<evidence type="ECO:0000313" key="2">
    <source>
        <dbReference type="Proteomes" id="UP000198362"/>
    </source>
</evidence>
<name>A0A239GN88_9ACTN</name>
<dbReference type="AlphaFoldDB" id="A0A239GN88"/>
<dbReference type="OrthoDB" id="3288205at2"/>
<reference evidence="1 2" key="1">
    <citation type="submission" date="2017-06" db="EMBL/GenBank/DDBJ databases">
        <authorList>
            <person name="Kim H.J."/>
            <person name="Triplett B.A."/>
        </authorList>
    </citation>
    <scope>NUCLEOTIDE SEQUENCE [LARGE SCALE GENOMIC DNA]</scope>
    <source>
        <strain evidence="1 2">CGMCC 4.5593</strain>
    </source>
</reference>
<dbReference type="Gene3D" id="3.40.50.1240">
    <property type="entry name" value="Phosphoglycerate mutase-like"/>
    <property type="match status" value="1"/>
</dbReference>
<dbReference type="Proteomes" id="UP000198362">
    <property type="component" value="Unassembled WGS sequence"/>
</dbReference>